<gene>
    <name evidence="2" type="ORF">QBC35DRAFT_460506</name>
</gene>
<feature type="domain" description="Heterokaryon incompatibility" evidence="1">
    <location>
        <begin position="226"/>
        <end position="386"/>
    </location>
</feature>
<evidence type="ECO:0000313" key="3">
    <source>
        <dbReference type="Proteomes" id="UP001302126"/>
    </source>
</evidence>
<dbReference type="EMBL" id="MU864361">
    <property type="protein sequence ID" value="KAK4191098.1"/>
    <property type="molecule type" value="Genomic_DNA"/>
</dbReference>
<proteinExistence type="predicted"/>
<dbReference type="Proteomes" id="UP001302126">
    <property type="component" value="Unassembled WGS sequence"/>
</dbReference>
<comment type="caution">
    <text evidence="2">The sequence shown here is derived from an EMBL/GenBank/DDBJ whole genome shotgun (WGS) entry which is preliminary data.</text>
</comment>
<reference evidence="2" key="1">
    <citation type="journal article" date="2023" name="Mol. Phylogenet. Evol.">
        <title>Genome-scale phylogeny and comparative genomics of the fungal order Sordariales.</title>
        <authorList>
            <person name="Hensen N."/>
            <person name="Bonometti L."/>
            <person name="Westerberg I."/>
            <person name="Brannstrom I.O."/>
            <person name="Guillou S."/>
            <person name="Cros-Aarteil S."/>
            <person name="Calhoun S."/>
            <person name="Haridas S."/>
            <person name="Kuo A."/>
            <person name="Mondo S."/>
            <person name="Pangilinan J."/>
            <person name="Riley R."/>
            <person name="LaButti K."/>
            <person name="Andreopoulos B."/>
            <person name="Lipzen A."/>
            <person name="Chen C."/>
            <person name="Yan M."/>
            <person name="Daum C."/>
            <person name="Ng V."/>
            <person name="Clum A."/>
            <person name="Steindorff A."/>
            <person name="Ohm R.A."/>
            <person name="Martin F."/>
            <person name="Silar P."/>
            <person name="Natvig D.O."/>
            <person name="Lalanne C."/>
            <person name="Gautier V."/>
            <person name="Ament-Velasquez S.L."/>
            <person name="Kruys A."/>
            <person name="Hutchinson M.I."/>
            <person name="Powell A.J."/>
            <person name="Barry K."/>
            <person name="Miller A.N."/>
            <person name="Grigoriev I.V."/>
            <person name="Debuchy R."/>
            <person name="Gladieux P."/>
            <person name="Hiltunen Thoren M."/>
            <person name="Johannesson H."/>
        </authorList>
    </citation>
    <scope>NUCLEOTIDE SEQUENCE</scope>
    <source>
        <strain evidence="2">PSN309</strain>
    </source>
</reference>
<dbReference type="PANTHER" id="PTHR33112:SF9">
    <property type="entry name" value="HETEROKARYON INCOMPATIBILITY DOMAIN-CONTAINING PROTEIN"/>
    <property type="match status" value="1"/>
</dbReference>
<reference evidence="2" key="2">
    <citation type="submission" date="2023-05" db="EMBL/GenBank/DDBJ databases">
        <authorList>
            <consortium name="Lawrence Berkeley National Laboratory"/>
            <person name="Steindorff A."/>
            <person name="Hensen N."/>
            <person name="Bonometti L."/>
            <person name="Westerberg I."/>
            <person name="Brannstrom I.O."/>
            <person name="Guillou S."/>
            <person name="Cros-Aarteil S."/>
            <person name="Calhoun S."/>
            <person name="Haridas S."/>
            <person name="Kuo A."/>
            <person name="Mondo S."/>
            <person name="Pangilinan J."/>
            <person name="Riley R."/>
            <person name="Labutti K."/>
            <person name="Andreopoulos B."/>
            <person name="Lipzen A."/>
            <person name="Chen C."/>
            <person name="Yanf M."/>
            <person name="Daum C."/>
            <person name="Ng V."/>
            <person name="Clum A."/>
            <person name="Ohm R."/>
            <person name="Martin F."/>
            <person name="Silar P."/>
            <person name="Natvig D."/>
            <person name="Lalanne C."/>
            <person name="Gautier V."/>
            <person name="Ament-Velasquez S.L."/>
            <person name="Kruys A."/>
            <person name="Hutchinson M.I."/>
            <person name="Powell A.J."/>
            <person name="Barry K."/>
            <person name="Miller A.N."/>
            <person name="Grigoriev I.V."/>
            <person name="Debuchy R."/>
            <person name="Gladieux P."/>
            <person name="Thoren M.H."/>
            <person name="Johannesson H."/>
        </authorList>
    </citation>
    <scope>NUCLEOTIDE SEQUENCE</scope>
    <source>
        <strain evidence="2">PSN309</strain>
    </source>
</reference>
<evidence type="ECO:0000313" key="2">
    <source>
        <dbReference type="EMBL" id="KAK4191098.1"/>
    </source>
</evidence>
<dbReference type="AlphaFoldDB" id="A0AAN6X0L6"/>
<dbReference type="Pfam" id="PF06985">
    <property type="entry name" value="HET"/>
    <property type="match status" value="1"/>
</dbReference>
<protein>
    <recommendedName>
        <fullName evidence="1">Heterokaryon incompatibility domain-containing protein</fullName>
    </recommendedName>
</protein>
<organism evidence="2 3">
    <name type="scientific">Podospora australis</name>
    <dbReference type="NCBI Taxonomy" id="1536484"/>
    <lineage>
        <taxon>Eukaryota</taxon>
        <taxon>Fungi</taxon>
        <taxon>Dikarya</taxon>
        <taxon>Ascomycota</taxon>
        <taxon>Pezizomycotina</taxon>
        <taxon>Sordariomycetes</taxon>
        <taxon>Sordariomycetidae</taxon>
        <taxon>Sordariales</taxon>
        <taxon>Podosporaceae</taxon>
        <taxon>Podospora</taxon>
    </lineage>
</organism>
<keyword evidence="3" id="KW-1185">Reference proteome</keyword>
<sequence>MPAEEEEERETSMLCERCQLFDIQSFGSNQWPWKRYRVHDVQESAAKGCLFCGALIAGFGISLEHGERKMNNWIAFHIMSAGQESRREAQSDNTPVGSAPTLEELKGLKATRLIAMYRIDWQGNNTKRIVFQVAADENDPAATSGDVAGRYEERVSAAPSSDSVSPILEWVASCESHVRCSKTLSGTQEIKPFHSPLPTRCIHIHESEDGSIKLSLRDTSSEYGAYITLSHRWHETETKKTMTTPENLAQRLSGRGFGELPVLFTDLFKLAIRLKIQHVWIDSLCIVQGERGDFATEALKMADYYQHSVFTVASPMSDQHTGLFNDASPAQGQDSEVPLIRLPYRDKTGQQRGYFYLFRTEEEVPQWYKESITDSELLTRGWVFQEWMLSRRIICYTSRGIYYLCSNRPPRTQLGEPVLTGDTTIHVPGDRLAVKYSVIDLHRPEKSKRPLRDVYASWERVVESYSRLKLTKLEDRLIALSGMADEFGNAIENWTENTSSNDSSIISLSTILQKWTRMTKDDEKDNKIPQSAVTSSTKPVAGIWFSTMSTTGLLWEQVSNETHKRIPEIPTWSWASVYARVIYGAQYMFDPKKSKPTLINIKVVSDITQPIKVLHTLDDSSQESTAITVTNAAAINQAATDKTVTDPAATNPATPNLNPVATTIGLTNTVPTTKFQLRFPILELYAKMQLIVLGGFLTDDEERRITAMLAARKGPARFPNENFYQDPGKDTWRMVASPSDKSYIAGWASIEHPDMQTKSGNAGSGITTKSTSVGESSGDIFAMHISSLENWDGSAALGYLTQGHPVYNVLYVREIKAVTDGFERVGVGRVFGKEMETRMKKATARRIRLL</sequence>
<evidence type="ECO:0000259" key="1">
    <source>
        <dbReference type="Pfam" id="PF06985"/>
    </source>
</evidence>
<dbReference type="InterPro" id="IPR010730">
    <property type="entry name" value="HET"/>
</dbReference>
<dbReference type="PANTHER" id="PTHR33112">
    <property type="entry name" value="DOMAIN PROTEIN, PUTATIVE-RELATED"/>
    <property type="match status" value="1"/>
</dbReference>
<accession>A0AAN6X0L6</accession>
<name>A0AAN6X0L6_9PEZI</name>